<comment type="caution">
    <text evidence="1">The sequence shown here is derived from an EMBL/GenBank/DDBJ whole genome shotgun (WGS) entry which is preliminary data.</text>
</comment>
<keyword evidence="2" id="KW-1185">Reference proteome</keyword>
<dbReference type="InterPro" id="IPR006722">
    <property type="entry name" value="Sedlin"/>
</dbReference>
<proteinExistence type="predicted"/>
<dbReference type="Gene3D" id="3.30.450.70">
    <property type="match status" value="1"/>
</dbReference>
<sequence>MSYYLTIIGSNNAPVYELDIGSYKQNSNGIFKFPDNINNLKQFIANSSLDILENIQFNSQQHYFNNIDSFYGYSTFIFLTQSNIKYIILTNSKNLDESIRQFFIELNELYLKKLLSPFYDYNSPINSKFFTTRVKNIAKKYL</sequence>
<dbReference type="AlphaFoldDB" id="A0AAV5QXU8"/>
<dbReference type="InterPro" id="IPR011012">
    <property type="entry name" value="Longin-like_dom_sf"/>
</dbReference>
<evidence type="ECO:0000313" key="2">
    <source>
        <dbReference type="Proteomes" id="UP001378960"/>
    </source>
</evidence>
<dbReference type="CDD" id="cd14825">
    <property type="entry name" value="TRAPPC2_sedlin"/>
    <property type="match status" value="1"/>
</dbReference>
<dbReference type="Pfam" id="PF04628">
    <property type="entry name" value="Sedlin_N"/>
    <property type="match status" value="1"/>
</dbReference>
<dbReference type="Proteomes" id="UP001378960">
    <property type="component" value="Unassembled WGS sequence"/>
</dbReference>
<organism evidence="1 2">
    <name type="scientific">Pichia kluyveri</name>
    <name type="common">Yeast</name>
    <dbReference type="NCBI Taxonomy" id="36015"/>
    <lineage>
        <taxon>Eukaryota</taxon>
        <taxon>Fungi</taxon>
        <taxon>Dikarya</taxon>
        <taxon>Ascomycota</taxon>
        <taxon>Saccharomycotina</taxon>
        <taxon>Pichiomycetes</taxon>
        <taxon>Pichiales</taxon>
        <taxon>Pichiaceae</taxon>
        <taxon>Pichia</taxon>
    </lineage>
</organism>
<gene>
    <name evidence="1" type="ORF">DAPK24_006630</name>
</gene>
<accession>A0AAV5QXU8</accession>
<name>A0AAV5QXU8_PICKL</name>
<reference evidence="1 2" key="1">
    <citation type="journal article" date="2023" name="Elife">
        <title>Identification of key yeast species and microbe-microbe interactions impacting larval growth of Drosophila in the wild.</title>
        <authorList>
            <person name="Mure A."/>
            <person name="Sugiura Y."/>
            <person name="Maeda R."/>
            <person name="Honda K."/>
            <person name="Sakurai N."/>
            <person name="Takahashi Y."/>
            <person name="Watada M."/>
            <person name="Katoh T."/>
            <person name="Gotoh A."/>
            <person name="Gotoh Y."/>
            <person name="Taniguchi I."/>
            <person name="Nakamura K."/>
            <person name="Hayashi T."/>
            <person name="Katayama T."/>
            <person name="Uemura T."/>
            <person name="Hattori Y."/>
        </authorList>
    </citation>
    <scope>NUCLEOTIDE SEQUENCE [LARGE SCALE GENOMIC DNA]</scope>
    <source>
        <strain evidence="1 2">PK-24</strain>
    </source>
</reference>
<evidence type="ECO:0000313" key="1">
    <source>
        <dbReference type="EMBL" id="GMM44088.1"/>
    </source>
</evidence>
<dbReference type="GO" id="GO:0005737">
    <property type="term" value="C:cytoplasm"/>
    <property type="evidence" value="ECO:0007669"/>
    <property type="project" value="GOC"/>
</dbReference>
<dbReference type="SUPFAM" id="SSF64356">
    <property type="entry name" value="SNARE-like"/>
    <property type="match status" value="1"/>
</dbReference>
<dbReference type="GO" id="GO:0006888">
    <property type="term" value="P:endoplasmic reticulum to Golgi vesicle-mediated transport"/>
    <property type="evidence" value="ECO:0007669"/>
    <property type="project" value="InterPro"/>
</dbReference>
<dbReference type="PANTHER" id="PTHR12403">
    <property type="entry name" value="TRAFFICKING PROTEIN PARTICLE COMPLEX SUBUNIT 2"/>
    <property type="match status" value="1"/>
</dbReference>
<protein>
    <submittedName>
        <fullName evidence="1">TRAPP subunit</fullName>
    </submittedName>
</protein>
<dbReference type="EMBL" id="BTGB01000001">
    <property type="protein sequence ID" value="GMM44088.1"/>
    <property type="molecule type" value="Genomic_DNA"/>
</dbReference>